<feature type="compositionally biased region" description="Polar residues" evidence="1">
    <location>
        <begin position="140"/>
        <end position="150"/>
    </location>
</feature>
<comment type="caution">
    <text evidence="2">The sequence shown here is derived from an EMBL/GenBank/DDBJ whole genome shotgun (WGS) entry which is preliminary data.</text>
</comment>
<feature type="region of interest" description="Disordered" evidence="1">
    <location>
        <begin position="310"/>
        <end position="338"/>
    </location>
</feature>
<feature type="region of interest" description="Disordered" evidence="1">
    <location>
        <begin position="140"/>
        <end position="172"/>
    </location>
</feature>
<gene>
    <name evidence="2" type="ORF">MKZ38_010434</name>
</gene>
<evidence type="ECO:0000313" key="2">
    <source>
        <dbReference type="EMBL" id="KAJ2903096.1"/>
    </source>
</evidence>
<organism evidence="2 3">
    <name type="scientific">Zalerion maritima</name>
    <dbReference type="NCBI Taxonomy" id="339359"/>
    <lineage>
        <taxon>Eukaryota</taxon>
        <taxon>Fungi</taxon>
        <taxon>Dikarya</taxon>
        <taxon>Ascomycota</taxon>
        <taxon>Pezizomycotina</taxon>
        <taxon>Sordariomycetes</taxon>
        <taxon>Lulworthiomycetidae</taxon>
        <taxon>Lulworthiales</taxon>
        <taxon>Lulworthiaceae</taxon>
        <taxon>Zalerion</taxon>
    </lineage>
</organism>
<evidence type="ECO:0000313" key="3">
    <source>
        <dbReference type="Proteomes" id="UP001201980"/>
    </source>
</evidence>
<feature type="region of interest" description="Disordered" evidence="1">
    <location>
        <begin position="269"/>
        <end position="293"/>
    </location>
</feature>
<accession>A0AAD5WUI0</accession>
<feature type="region of interest" description="Disordered" evidence="1">
    <location>
        <begin position="1"/>
        <end position="69"/>
    </location>
</feature>
<feature type="compositionally biased region" description="Polar residues" evidence="1">
    <location>
        <begin position="48"/>
        <end position="58"/>
    </location>
</feature>
<sequence>MTAPTTMSGCQRRPCQVQTGEHRQLSPISEVIPQLASVRVGSPAPKASPSTPNASVTAASEPPKTMTEENRSLLLSDLPQNDLQSLRSSVSTPPSISVIAETRSREDRENQLPSSAQIDSKHLNPSGYLVDRRLSDTTVRPSSLGLSFTNPADRRRSEALSSRRSPPSAEQVREMHKQLLAWWRTYFNSPGTADIFVHAVSFSHIPPSTSTPPASLGAHHSAVSMDHTGSDASPTGKTTIRALVRPCNRGREPFILKRDFDIDALRSTIPEVPLPGDDSDSDTSSRRSSMSEGVDLRALKLAFQRRANTNPVSWRRESRSGGVLPSPPTSPTCARGRARAAHRRRCQREGVAIHLEYARIFLPIIAAFLYSGHVKTGDLIDLPMPHPEVWKQTVSYLYGGQCELTESMKENIRYLAGNA</sequence>
<feature type="compositionally biased region" description="Low complexity" evidence="1">
    <location>
        <begin position="88"/>
        <end position="99"/>
    </location>
</feature>
<protein>
    <submittedName>
        <fullName evidence="2">Uncharacterized protein</fullName>
    </submittedName>
</protein>
<proteinExistence type="predicted"/>
<name>A0AAD5WUI0_9PEZI</name>
<feature type="region of interest" description="Disordered" evidence="1">
    <location>
        <begin position="84"/>
        <end position="124"/>
    </location>
</feature>
<dbReference type="Proteomes" id="UP001201980">
    <property type="component" value="Unassembled WGS sequence"/>
</dbReference>
<dbReference type="AlphaFoldDB" id="A0AAD5WUI0"/>
<evidence type="ECO:0000256" key="1">
    <source>
        <dbReference type="SAM" id="MobiDB-lite"/>
    </source>
</evidence>
<feature type="compositionally biased region" description="Low complexity" evidence="1">
    <location>
        <begin position="159"/>
        <end position="170"/>
    </location>
</feature>
<dbReference type="EMBL" id="JAKWBI020000091">
    <property type="protein sequence ID" value="KAJ2903096.1"/>
    <property type="molecule type" value="Genomic_DNA"/>
</dbReference>
<feature type="region of interest" description="Disordered" evidence="1">
    <location>
        <begin position="208"/>
        <end position="236"/>
    </location>
</feature>
<reference evidence="2" key="1">
    <citation type="submission" date="2022-07" db="EMBL/GenBank/DDBJ databases">
        <title>Draft genome sequence of Zalerion maritima ATCC 34329, a (micro)plastics degrading marine fungus.</title>
        <authorList>
            <person name="Paco A."/>
            <person name="Goncalves M.F.M."/>
            <person name="Rocha-Santos T.A.P."/>
            <person name="Alves A."/>
        </authorList>
    </citation>
    <scope>NUCLEOTIDE SEQUENCE</scope>
    <source>
        <strain evidence="2">ATCC 34329</strain>
    </source>
</reference>
<keyword evidence="3" id="KW-1185">Reference proteome</keyword>